<dbReference type="Pfam" id="PF00335">
    <property type="entry name" value="Tetraspanin"/>
    <property type="match status" value="1"/>
</dbReference>
<dbReference type="FunFam" id="1.10.1450.10:FF:000020">
    <property type="entry name" value="Tetraspanin"/>
    <property type="match status" value="1"/>
</dbReference>
<dbReference type="CDD" id="cd03156">
    <property type="entry name" value="uroplakin_I_like_LEL"/>
    <property type="match status" value="1"/>
</dbReference>
<dbReference type="Proteomes" id="UP000694556">
    <property type="component" value="Chromosome 8"/>
</dbReference>
<dbReference type="SUPFAM" id="SSF48652">
    <property type="entry name" value="Tetraspanin"/>
    <property type="match status" value="1"/>
</dbReference>
<evidence type="ECO:0000313" key="13">
    <source>
        <dbReference type="Ensembl" id="ENSCMMP00000019312.1"/>
    </source>
</evidence>
<dbReference type="InterPro" id="IPR018503">
    <property type="entry name" value="Tetraspanin_CS"/>
</dbReference>
<dbReference type="AlphaFoldDB" id="A0A8C3CI40"/>
<protein>
    <recommendedName>
        <fullName evidence="8">Tetraspanin-1</fullName>
    </recommendedName>
</protein>
<evidence type="ECO:0000256" key="1">
    <source>
        <dbReference type="ARBA" id="ARBA00004155"/>
    </source>
</evidence>
<evidence type="ECO:0000256" key="11">
    <source>
        <dbReference type="SAM" id="MobiDB-lite"/>
    </source>
</evidence>
<dbReference type="InterPro" id="IPR008952">
    <property type="entry name" value="Tetraspanin_EC2_sf"/>
</dbReference>
<proteinExistence type="inferred from homology"/>
<organism evidence="13 14">
    <name type="scientific">Cairina moschata</name>
    <name type="common">Muscovy duck</name>
    <dbReference type="NCBI Taxonomy" id="8855"/>
    <lineage>
        <taxon>Eukaryota</taxon>
        <taxon>Metazoa</taxon>
        <taxon>Chordata</taxon>
        <taxon>Craniata</taxon>
        <taxon>Vertebrata</taxon>
        <taxon>Euteleostomi</taxon>
        <taxon>Archelosauria</taxon>
        <taxon>Archosauria</taxon>
        <taxon>Dinosauria</taxon>
        <taxon>Saurischia</taxon>
        <taxon>Theropoda</taxon>
        <taxon>Coelurosauria</taxon>
        <taxon>Aves</taxon>
        <taxon>Neognathae</taxon>
        <taxon>Galloanserae</taxon>
        <taxon>Anseriformes</taxon>
        <taxon>Anatidae</taxon>
        <taxon>Anatinae</taxon>
        <taxon>Cairina</taxon>
    </lineage>
</organism>
<dbReference type="PROSITE" id="PS00421">
    <property type="entry name" value="TM4_1"/>
    <property type="match status" value="1"/>
</dbReference>
<reference evidence="13" key="2">
    <citation type="submission" date="2025-08" db="UniProtKB">
        <authorList>
            <consortium name="Ensembl"/>
        </authorList>
    </citation>
    <scope>IDENTIFICATION</scope>
</reference>
<keyword evidence="14" id="KW-1185">Reference proteome</keyword>
<evidence type="ECO:0000256" key="5">
    <source>
        <dbReference type="ARBA" id="ARBA00023136"/>
    </source>
</evidence>
<evidence type="ECO:0000256" key="8">
    <source>
        <dbReference type="ARBA" id="ARBA00039676"/>
    </source>
</evidence>
<dbReference type="PANTHER" id="PTHR19282:SF216">
    <property type="entry name" value="TETRASPANIN-1"/>
    <property type="match status" value="1"/>
</dbReference>
<comment type="subcellular location">
    <subcellularLocation>
        <location evidence="1">Lysosome membrane</location>
        <topology evidence="1">Multi-pass membrane protein</topology>
    </subcellularLocation>
</comment>
<evidence type="ECO:0000256" key="12">
    <source>
        <dbReference type="SAM" id="Phobius"/>
    </source>
</evidence>
<accession>A0A8C3CI40</accession>
<evidence type="ECO:0000256" key="4">
    <source>
        <dbReference type="ARBA" id="ARBA00022989"/>
    </source>
</evidence>
<evidence type="ECO:0000256" key="7">
    <source>
        <dbReference type="ARBA" id="ARBA00023228"/>
    </source>
</evidence>
<feature type="transmembrane region" description="Helical" evidence="12">
    <location>
        <begin position="476"/>
        <end position="500"/>
    </location>
</feature>
<keyword evidence="4 12" id="KW-1133">Transmembrane helix</keyword>
<keyword evidence="5 12" id="KW-0472">Membrane</keyword>
<comment type="similarity">
    <text evidence="2">Belongs to the tetraspanin (TM4SF) family.</text>
</comment>
<evidence type="ECO:0000313" key="14">
    <source>
        <dbReference type="Proteomes" id="UP000694556"/>
    </source>
</evidence>
<sequence length="505" mass="53726">HPALAPALVVTILSCCVPTSKKNTATVGNTPNFGLSFTDRLRWPYPGALLSLLLFRARRPQIWGFHIPAPGSSGGSAACPRHCQKSPRPSVATLGCDACPYKAILGCSDPKSPPHPLSSPAAPRGRGDGLWLQPLRSGWLGQQRAASHRAPKGPGGSATPRGWPQRVGLLLGRPRGRSRLKGVGGGTGAAELWRWVGAAGAARCRGRLGVLGESTAGRCPRTWRSPVRALCVSSLPQKKSLKEGGLWLVLLVTSLCSPPPPLLSPGAKMGFFTFIKVMMILFNLAIFLGGGALLGVGIWVTVDGQSFVKIFGGISSTVLQVVNVGYFLIVIGAILLIIGFLGCYGAQKESKCLLMMFFSVVLIIFIAEVAAAVVVLVYTSLAETFLTAVVTPILKEKYGADEDFTRIWNATMTEVHCCGLNNYTDFEDSPWYKLNKNFPPPCCKGLSPCNETLAAVSNVQGCFDQILEDIKTNADVVGGVAAGIAALEIAAMAVSMYLYCRLDQK</sequence>
<evidence type="ECO:0000256" key="10">
    <source>
        <dbReference type="ARBA" id="ARBA00054958"/>
    </source>
</evidence>
<dbReference type="Ensembl" id="ENSCMMT00000021200.1">
    <property type="protein sequence ID" value="ENSCMMP00000019312.1"/>
    <property type="gene ID" value="ENSCMMG00000012186.1"/>
</dbReference>
<feature type="transmembrane region" description="Helical" evidence="12">
    <location>
        <begin position="275"/>
        <end position="300"/>
    </location>
</feature>
<evidence type="ECO:0000256" key="3">
    <source>
        <dbReference type="ARBA" id="ARBA00022692"/>
    </source>
</evidence>
<feature type="region of interest" description="Disordered" evidence="11">
    <location>
        <begin position="142"/>
        <end position="166"/>
    </location>
</feature>
<reference evidence="13" key="3">
    <citation type="submission" date="2025-09" db="UniProtKB">
        <authorList>
            <consortium name="Ensembl"/>
        </authorList>
    </citation>
    <scope>IDENTIFICATION</scope>
</reference>
<dbReference type="GO" id="GO:0005886">
    <property type="term" value="C:plasma membrane"/>
    <property type="evidence" value="ECO:0007669"/>
    <property type="project" value="TreeGrafter"/>
</dbReference>
<reference evidence="13" key="1">
    <citation type="submission" date="2018-09" db="EMBL/GenBank/DDBJ databases">
        <title>Common duck and Muscovy duck high density SNP chip.</title>
        <authorList>
            <person name="Vignal A."/>
            <person name="Thebault N."/>
            <person name="Warren W.C."/>
        </authorList>
    </citation>
    <scope>NUCLEOTIDE SEQUENCE [LARGE SCALE GENOMIC DNA]</scope>
</reference>
<comment type="function">
    <text evidence="10">Structural component of specialized membrane microdomains known as tetraspanin-enriched microdomains (TERMs), which act as platforms for receptor clustering and signaling. Participates thereby in diverse biological functions such as cell signal transduction, adhesion, migration and protein trafficking. Regulates neuronal differentiation in response to NGF by facilitating NGF-mediated activation of NTRK1/TRKA receptor tyrosine kinase and subsequent downstream signaling pathways. Plays a role in the inhibition of TNFalpha-induced apoptosis. Mechanistically, inhibits the NF-kappa-B signaling pathway by blocking phosphorylation of CHUK. Also promotes the stability of the thiamine transporter 1/SLC19A2 in intestinal epithelial cells leading to an increase of thiamine uptake process.</text>
</comment>
<evidence type="ECO:0000256" key="2">
    <source>
        <dbReference type="ARBA" id="ARBA00006840"/>
    </source>
</evidence>
<evidence type="ECO:0000256" key="6">
    <source>
        <dbReference type="ARBA" id="ARBA00023180"/>
    </source>
</evidence>
<keyword evidence="3 12" id="KW-0812">Transmembrane</keyword>
<name>A0A8C3CI40_CAIMO</name>
<feature type="transmembrane region" description="Helical" evidence="12">
    <location>
        <begin position="353"/>
        <end position="378"/>
    </location>
</feature>
<dbReference type="PANTHER" id="PTHR19282">
    <property type="entry name" value="TETRASPANIN"/>
    <property type="match status" value="1"/>
</dbReference>
<feature type="transmembrane region" description="Helical" evidence="12">
    <location>
        <begin position="244"/>
        <end position="263"/>
    </location>
</feature>
<comment type="subunit">
    <text evidence="9">Interacts with SLC19A2. Interacts with NTRK1/TRKA.</text>
</comment>
<feature type="transmembrane region" description="Helical" evidence="12">
    <location>
        <begin position="320"/>
        <end position="341"/>
    </location>
</feature>
<dbReference type="PRINTS" id="PR00259">
    <property type="entry name" value="TMFOUR"/>
</dbReference>
<evidence type="ECO:0000256" key="9">
    <source>
        <dbReference type="ARBA" id="ARBA00046464"/>
    </source>
</evidence>
<keyword evidence="7" id="KW-0458">Lysosome</keyword>
<dbReference type="GO" id="GO:0005765">
    <property type="term" value="C:lysosomal membrane"/>
    <property type="evidence" value="ECO:0007669"/>
    <property type="project" value="UniProtKB-SubCell"/>
</dbReference>
<keyword evidence="6" id="KW-0325">Glycoprotein</keyword>
<dbReference type="Gene3D" id="1.10.1450.10">
    <property type="entry name" value="Tetraspanin"/>
    <property type="match status" value="1"/>
</dbReference>
<dbReference type="InterPro" id="IPR018499">
    <property type="entry name" value="Tetraspanin/Peripherin"/>
</dbReference>